<sequence length="322" mass="37364">MKTFHFNKTLVLYGFLFFALIIFNVSCESSTAEDEIEEIENQEEEEDEEKIPEEEKIDSLLVGNWTQVYSPTFAFNIDSLGYVTYYRHNLLTGKLDLWANRKDKIYAKEGKFEFLETMNCMPSMDSIYNFIGDTLVIPMQSYTRYLEKYLPLENIESFTGKTRNESFVKATIENNTHAGLTIVEYESSDSYEEIYAYEYAESHTYFTTIAEPGFDCAVPLYTKHQISFQTDSLIDNPGVYDITWGNLVLAFFEDPYTYNLSYNSYQNPILDGQIIVDSVELLDGQKLVKGSFNITYESEFLGEKYQTFVKDGAFELYIELLP</sequence>
<keyword evidence="3" id="KW-1185">Reference proteome</keyword>
<protein>
    <submittedName>
        <fullName evidence="2">Uncharacterized protein</fullName>
    </submittedName>
</protein>
<feature type="compositionally biased region" description="Acidic residues" evidence="1">
    <location>
        <begin position="34"/>
        <end position="52"/>
    </location>
</feature>
<proteinExistence type="predicted"/>
<feature type="region of interest" description="Disordered" evidence="1">
    <location>
        <begin position="34"/>
        <end position="53"/>
    </location>
</feature>
<reference evidence="2" key="1">
    <citation type="submission" date="2019-10" db="EMBL/GenBank/DDBJ databases">
        <title>Muricauda hadale sp. nov., a piezophilic bacterium isolated from hadopelagic water of the Mariana Trench.</title>
        <authorList>
            <person name="Wei Y."/>
        </authorList>
    </citation>
    <scope>NUCLEOTIDE SEQUENCE [LARGE SCALE GENOMIC DNA]</scope>
    <source>
        <strain evidence="2">MT-229</strain>
    </source>
</reference>
<dbReference type="OrthoDB" id="9848149at2"/>
<dbReference type="RefSeq" id="WP_151889562.1">
    <property type="nucleotide sequence ID" value="NZ_VNIK02000002.1"/>
</dbReference>
<organism evidence="2 3">
    <name type="scientific">Flagellimonas hadalis</name>
    <dbReference type="NCBI Taxonomy" id="2597517"/>
    <lineage>
        <taxon>Bacteria</taxon>
        <taxon>Pseudomonadati</taxon>
        <taxon>Bacteroidota</taxon>
        <taxon>Flavobacteriia</taxon>
        <taxon>Flavobacteriales</taxon>
        <taxon>Flavobacteriaceae</taxon>
        <taxon>Flagellimonas</taxon>
    </lineage>
</organism>
<evidence type="ECO:0000313" key="3">
    <source>
        <dbReference type="Proteomes" id="UP000319204"/>
    </source>
</evidence>
<comment type="caution">
    <text evidence="2">The sequence shown here is derived from an EMBL/GenBank/DDBJ whole genome shotgun (WGS) entry which is preliminary data.</text>
</comment>
<evidence type="ECO:0000313" key="2">
    <source>
        <dbReference type="EMBL" id="KAB5490871.1"/>
    </source>
</evidence>
<evidence type="ECO:0000256" key="1">
    <source>
        <dbReference type="SAM" id="MobiDB-lite"/>
    </source>
</evidence>
<dbReference type="AlphaFoldDB" id="A0A5N5ITW5"/>
<gene>
    <name evidence="2" type="ORF">FOT42_005425</name>
</gene>
<name>A0A5N5ITW5_9FLAO</name>
<dbReference type="Proteomes" id="UP000319204">
    <property type="component" value="Unassembled WGS sequence"/>
</dbReference>
<dbReference type="EMBL" id="VNIK02000002">
    <property type="protein sequence ID" value="KAB5490871.1"/>
    <property type="molecule type" value="Genomic_DNA"/>
</dbReference>
<accession>A0A5N5ITW5</accession>